<dbReference type="Gene3D" id="3.40.50.1820">
    <property type="entry name" value="alpha/beta hydrolase"/>
    <property type="match status" value="1"/>
</dbReference>
<evidence type="ECO:0000256" key="8">
    <source>
        <dbReference type="ARBA" id="ARBA00048283"/>
    </source>
</evidence>
<dbReference type="Proteomes" id="UP001431783">
    <property type="component" value="Unassembled WGS sequence"/>
</dbReference>
<sequence length="304" mass="34378">MTLLKTLNKFRSSSLKFSRYYIQRGNAIPDYVNLAYVTYESTSSETFANPLIIMHGLFGAKSNWNTLCKKYYEKTKPPRKIVAVDARNHGDSPHHNRHNYEMLVLDLKVLMENLEIDRACLLGHSMGGATAMLMALNHPTLVGKLIVEDISPISIKIGNLSPLIEAMMDVNLPRGVSLAEARAKADFQLIQNGVSKREMRRFLLTNLVTKSDEGFGWRLNLPTLYADYKNLENFPLKKGKVYGGPTMFVAGEESGAVKKQDIQKIKTFFPNSEFKFVKGAGHWVHNDKAEEFLNITLEFLNRSS</sequence>
<evidence type="ECO:0000313" key="13">
    <source>
        <dbReference type="EMBL" id="KAK9875584.1"/>
    </source>
</evidence>
<evidence type="ECO:0000256" key="7">
    <source>
        <dbReference type="ARBA" id="ARBA00044064"/>
    </source>
</evidence>
<organism evidence="13 14">
    <name type="scientific">Henosepilachna vigintioctopunctata</name>
    <dbReference type="NCBI Taxonomy" id="420089"/>
    <lineage>
        <taxon>Eukaryota</taxon>
        <taxon>Metazoa</taxon>
        <taxon>Ecdysozoa</taxon>
        <taxon>Arthropoda</taxon>
        <taxon>Hexapoda</taxon>
        <taxon>Insecta</taxon>
        <taxon>Pterygota</taxon>
        <taxon>Neoptera</taxon>
        <taxon>Endopterygota</taxon>
        <taxon>Coleoptera</taxon>
        <taxon>Polyphaga</taxon>
        <taxon>Cucujiformia</taxon>
        <taxon>Coccinelloidea</taxon>
        <taxon>Coccinellidae</taxon>
        <taxon>Epilachninae</taxon>
        <taxon>Epilachnini</taxon>
        <taxon>Henosepilachna</taxon>
    </lineage>
</organism>
<protein>
    <recommendedName>
        <fullName evidence="7">sn-1-specific diacylglycerol lipase ABHD11</fullName>
        <ecNumber evidence="3">3.1.1.116</ecNumber>
    </recommendedName>
    <alternativeName>
        <fullName evidence="4">Alpha/beta hydrolase domain-containing protein 11</fullName>
    </alternativeName>
</protein>
<evidence type="ECO:0000256" key="9">
    <source>
        <dbReference type="ARBA" id="ARBA00048504"/>
    </source>
</evidence>
<dbReference type="AlphaFoldDB" id="A0AAW1TY60"/>
<name>A0AAW1TY60_9CUCU</name>
<keyword evidence="14" id="KW-1185">Reference proteome</keyword>
<reference evidence="13 14" key="1">
    <citation type="submission" date="2023-03" db="EMBL/GenBank/DDBJ databases">
        <title>Genome insight into feeding habits of ladybird beetles.</title>
        <authorList>
            <person name="Li H.-S."/>
            <person name="Huang Y.-H."/>
            <person name="Pang H."/>
        </authorList>
    </citation>
    <scope>NUCLEOTIDE SEQUENCE [LARGE SCALE GENOMIC DNA]</scope>
    <source>
        <strain evidence="13">SYSU_2023b</strain>
        <tissue evidence="13">Whole body</tissue>
    </source>
</reference>
<dbReference type="EC" id="3.1.1.116" evidence="3"/>
<evidence type="ECO:0000256" key="5">
    <source>
        <dbReference type="ARBA" id="ARBA00043667"/>
    </source>
</evidence>
<comment type="catalytic activity">
    <reaction evidence="8">
        <text>1-octadecanoyl-2-(4Z,7Z,10Z,13Z,16Z,19Z-docosahexaenoyl)-sn-glycerol + H2O = 2-(4Z,7Z,10Z,13Z,16Z,19Z-docosahexaenoyl)-glycerol + octadecanoate + H(+)</text>
        <dbReference type="Rhea" id="RHEA:77107"/>
        <dbReference type="ChEBI" id="CHEBI:15377"/>
        <dbReference type="ChEBI" id="CHEBI:15378"/>
        <dbReference type="ChEBI" id="CHEBI:25629"/>
        <dbReference type="ChEBI" id="CHEBI:77129"/>
        <dbReference type="ChEBI" id="CHEBI:186738"/>
    </reaction>
</comment>
<dbReference type="InterPro" id="IPR029058">
    <property type="entry name" value="AB_hydrolase_fold"/>
</dbReference>
<proteinExistence type="inferred from homology"/>
<dbReference type="PANTHER" id="PTHR46118:SF4">
    <property type="entry name" value="PROTEIN ABHD11"/>
    <property type="match status" value="1"/>
</dbReference>
<evidence type="ECO:0000256" key="11">
    <source>
        <dbReference type="ARBA" id="ARBA00048919"/>
    </source>
</evidence>
<comment type="catalytic activity">
    <reaction evidence="10">
        <text>1-octadecanoyl-2-(9Z-octadecenoyl)-sn-glycerol + H2O = 2-(9Z-octadecenoyl)-glycerol + octadecanoate + H(+)</text>
        <dbReference type="Rhea" id="RHEA:77103"/>
        <dbReference type="ChEBI" id="CHEBI:15377"/>
        <dbReference type="ChEBI" id="CHEBI:15378"/>
        <dbReference type="ChEBI" id="CHEBI:25629"/>
        <dbReference type="ChEBI" id="CHEBI:73990"/>
        <dbReference type="ChEBI" id="CHEBI:75468"/>
    </reaction>
</comment>
<dbReference type="EMBL" id="JARQZJ010000034">
    <property type="protein sequence ID" value="KAK9875584.1"/>
    <property type="molecule type" value="Genomic_DNA"/>
</dbReference>
<comment type="catalytic activity">
    <reaction evidence="11">
        <text>1-octadecanoyl-2-(5Z,8Z,11Z,14Z-eicosatetraenoyl)-sn-glycerol + H2O = 2-(5Z,8Z,11Z,14Z-eicosatetraenoyl)-glycerol + octadecanoate + H(+)</text>
        <dbReference type="Rhea" id="RHEA:38507"/>
        <dbReference type="ChEBI" id="CHEBI:15377"/>
        <dbReference type="ChEBI" id="CHEBI:15378"/>
        <dbReference type="ChEBI" id="CHEBI:25629"/>
        <dbReference type="ChEBI" id="CHEBI:52392"/>
        <dbReference type="ChEBI" id="CHEBI:75728"/>
    </reaction>
</comment>
<dbReference type="GO" id="GO:0052689">
    <property type="term" value="F:carboxylic ester hydrolase activity"/>
    <property type="evidence" value="ECO:0007669"/>
    <property type="project" value="TreeGrafter"/>
</dbReference>
<feature type="domain" description="AB hydrolase-1" evidence="12">
    <location>
        <begin position="49"/>
        <end position="288"/>
    </location>
</feature>
<comment type="catalytic activity">
    <reaction evidence="9">
        <text>1,2-didecanoylglycerol + H2O = decanoylglycerol + decanoate + H(+)</text>
        <dbReference type="Rhea" id="RHEA:48596"/>
        <dbReference type="ChEBI" id="CHEBI:11152"/>
        <dbReference type="ChEBI" id="CHEBI:15377"/>
        <dbReference type="ChEBI" id="CHEBI:15378"/>
        <dbReference type="ChEBI" id="CHEBI:27689"/>
        <dbReference type="ChEBI" id="CHEBI:90605"/>
    </reaction>
</comment>
<evidence type="ECO:0000256" key="10">
    <source>
        <dbReference type="ARBA" id="ARBA00048513"/>
    </source>
</evidence>
<dbReference type="GO" id="GO:0005739">
    <property type="term" value="C:mitochondrion"/>
    <property type="evidence" value="ECO:0007669"/>
    <property type="project" value="TreeGrafter"/>
</dbReference>
<dbReference type="PANTHER" id="PTHR46118">
    <property type="entry name" value="PROTEIN ABHD11"/>
    <property type="match status" value="1"/>
</dbReference>
<comment type="catalytic activity">
    <reaction evidence="6">
        <text>a 1,3-diacyl-sn-glycerol + H2O = a 1-acyl-sn-glycerol + a fatty acid + H(+)</text>
        <dbReference type="Rhea" id="RHEA:38503"/>
        <dbReference type="ChEBI" id="CHEBI:15377"/>
        <dbReference type="ChEBI" id="CHEBI:15378"/>
        <dbReference type="ChEBI" id="CHEBI:28868"/>
        <dbReference type="ChEBI" id="CHEBI:64683"/>
        <dbReference type="ChEBI" id="CHEBI:77272"/>
    </reaction>
</comment>
<keyword evidence="2" id="KW-0378">Hydrolase</keyword>
<dbReference type="InterPro" id="IPR000073">
    <property type="entry name" value="AB_hydrolase_1"/>
</dbReference>
<dbReference type="SUPFAM" id="SSF53474">
    <property type="entry name" value="alpha/beta-Hydrolases"/>
    <property type="match status" value="1"/>
</dbReference>
<evidence type="ECO:0000256" key="6">
    <source>
        <dbReference type="ARBA" id="ARBA00043742"/>
    </source>
</evidence>
<evidence type="ECO:0000256" key="3">
    <source>
        <dbReference type="ARBA" id="ARBA00026104"/>
    </source>
</evidence>
<evidence type="ECO:0000313" key="14">
    <source>
        <dbReference type="Proteomes" id="UP001431783"/>
    </source>
</evidence>
<evidence type="ECO:0000256" key="2">
    <source>
        <dbReference type="ARBA" id="ARBA00022801"/>
    </source>
</evidence>
<dbReference type="Pfam" id="PF00561">
    <property type="entry name" value="Abhydrolase_1"/>
    <property type="match status" value="1"/>
</dbReference>
<dbReference type="PRINTS" id="PR00111">
    <property type="entry name" value="ABHYDROLASE"/>
</dbReference>
<comment type="similarity">
    <text evidence="1">Belongs to the AB hydrolase superfamily.</text>
</comment>
<comment type="catalytic activity">
    <reaction evidence="5">
        <text>a 1,2-diacyl-sn-glycerol + H2O = a 2-acylglycerol + a fatty acid + H(+)</text>
        <dbReference type="Rhea" id="RHEA:33275"/>
        <dbReference type="ChEBI" id="CHEBI:15377"/>
        <dbReference type="ChEBI" id="CHEBI:15378"/>
        <dbReference type="ChEBI" id="CHEBI:17389"/>
        <dbReference type="ChEBI" id="CHEBI:17815"/>
        <dbReference type="ChEBI" id="CHEBI:28868"/>
        <dbReference type="EC" id="3.1.1.116"/>
    </reaction>
</comment>
<evidence type="ECO:0000256" key="1">
    <source>
        <dbReference type="ARBA" id="ARBA00008645"/>
    </source>
</evidence>
<comment type="caution">
    <text evidence="13">The sequence shown here is derived from an EMBL/GenBank/DDBJ whole genome shotgun (WGS) entry which is preliminary data.</text>
</comment>
<accession>A0AAW1TY60</accession>
<evidence type="ECO:0000256" key="4">
    <source>
        <dbReference type="ARBA" id="ARBA00042703"/>
    </source>
</evidence>
<gene>
    <name evidence="13" type="ORF">WA026_009387</name>
</gene>
<evidence type="ECO:0000259" key="12">
    <source>
        <dbReference type="Pfam" id="PF00561"/>
    </source>
</evidence>